<organism evidence="2">
    <name type="scientific">Tanacetum cinerariifolium</name>
    <name type="common">Dalmatian daisy</name>
    <name type="synonym">Chrysanthemum cinerariifolium</name>
    <dbReference type="NCBI Taxonomy" id="118510"/>
    <lineage>
        <taxon>Eukaryota</taxon>
        <taxon>Viridiplantae</taxon>
        <taxon>Streptophyta</taxon>
        <taxon>Embryophyta</taxon>
        <taxon>Tracheophyta</taxon>
        <taxon>Spermatophyta</taxon>
        <taxon>Magnoliopsida</taxon>
        <taxon>eudicotyledons</taxon>
        <taxon>Gunneridae</taxon>
        <taxon>Pentapetalae</taxon>
        <taxon>asterids</taxon>
        <taxon>campanulids</taxon>
        <taxon>Asterales</taxon>
        <taxon>Asteraceae</taxon>
        <taxon>Asteroideae</taxon>
        <taxon>Anthemideae</taxon>
        <taxon>Anthemidinae</taxon>
        <taxon>Tanacetum</taxon>
    </lineage>
</organism>
<dbReference type="AlphaFoldDB" id="A0A6L2NCY7"/>
<protein>
    <submittedName>
        <fullName evidence="2">Uncharacterized protein</fullName>
    </submittedName>
</protein>
<feature type="region of interest" description="Disordered" evidence="1">
    <location>
        <begin position="148"/>
        <end position="183"/>
    </location>
</feature>
<proteinExistence type="predicted"/>
<feature type="compositionally biased region" description="Acidic residues" evidence="1">
    <location>
        <begin position="148"/>
        <end position="160"/>
    </location>
</feature>
<dbReference type="EMBL" id="BKCJ010008683">
    <property type="protein sequence ID" value="GEU83439.1"/>
    <property type="molecule type" value="Genomic_DNA"/>
</dbReference>
<accession>A0A6L2NCY7</accession>
<sequence length="183" mass="20639">MSSKPANNMSSYADQTQPKGRYVSMDFVMSDSKANKEEYRIFRDHAYMIELDGAVSVRKMSVKGVGENKVSLSHAAIHANYSQAKEGTLVNLLIWARNRKNDGWDFPSCGGEKCKKGVMRKEGIFWGQACDRAVEYPVLRVDLKDSDDEATCGMDDEQEDGKDWSASDKKKQKRYIVDDSTSE</sequence>
<evidence type="ECO:0000256" key="1">
    <source>
        <dbReference type="SAM" id="MobiDB-lite"/>
    </source>
</evidence>
<gene>
    <name evidence="2" type="ORF">Tci_055417</name>
</gene>
<name>A0A6L2NCY7_TANCI</name>
<reference evidence="2" key="1">
    <citation type="journal article" date="2019" name="Sci. Rep.">
        <title>Draft genome of Tanacetum cinerariifolium, the natural source of mosquito coil.</title>
        <authorList>
            <person name="Yamashiro T."/>
            <person name="Shiraishi A."/>
            <person name="Satake H."/>
            <person name="Nakayama K."/>
        </authorList>
    </citation>
    <scope>NUCLEOTIDE SEQUENCE</scope>
</reference>
<comment type="caution">
    <text evidence="2">The sequence shown here is derived from an EMBL/GenBank/DDBJ whole genome shotgun (WGS) entry which is preliminary data.</text>
</comment>
<evidence type="ECO:0000313" key="2">
    <source>
        <dbReference type="EMBL" id="GEU83439.1"/>
    </source>
</evidence>